<sequence>MALAAGCDRTQAPPPETTAAPPAATTATAPPPPEVPTSDPSAQPVQRAAPPMPPAVALGVFAPADPVAEAATGKLTIEDMAIKGENGASFVTERAAIVRGNDQYNAAARYADTMLIVPEQTVELRRVVEQTPPDKGANDAFCSTGKTGYIALAKVTEGDTDVIKLMALQGEALPAASAAGVSLCKVMSYSSNAKK</sequence>
<feature type="compositionally biased region" description="Low complexity" evidence="1">
    <location>
        <begin position="17"/>
        <end position="28"/>
    </location>
</feature>
<dbReference type="RefSeq" id="WP_249470521.1">
    <property type="nucleotide sequence ID" value="NZ_JAMBEP010000001.1"/>
</dbReference>
<gene>
    <name evidence="2" type="ORF">M2650_02000</name>
</gene>
<feature type="region of interest" description="Disordered" evidence="1">
    <location>
        <begin position="1"/>
        <end position="51"/>
    </location>
</feature>
<comment type="caution">
    <text evidence="2">The sequence shown here is derived from an EMBL/GenBank/DDBJ whole genome shotgun (WGS) entry which is preliminary data.</text>
</comment>
<evidence type="ECO:0000313" key="3">
    <source>
        <dbReference type="Proteomes" id="UP001431217"/>
    </source>
</evidence>
<protein>
    <recommendedName>
        <fullName evidence="4">Lipoprotein</fullName>
    </recommendedName>
</protein>
<dbReference type="EMBL" id="JAMBEP010000001">
    <property type="protein sequence ID" value="MCL1633421.1"/>
    <property type="molecule type" value="Genomic_DNA"/>
</dbReference>
<evidence type="ECO:0000313" key="2">
    <source>
        <dbReference type="EMBL" id="MCL1633421.1"/>
    </source>
</evidence>
<keyword evidence="3" id="KW-1185">Reference proteome</keyword>
<name>A0ABT0MEX0_9GAMM</name>
<reference evidence="2 3" key="1">
    <citation type="submission" date="2022-05" db="EMBL/GenBank/DDBJ databases">
        <title>Luteimonas sp. SX5, whole genome shotgun sequencing project.</title>
        <authorList>
            <person name="Zhao G."/>
            <person name="Shen L."/>
        </authorList>
    </citation>
    <scope>NUCLEOTIDE SEQUENCE [LARGE SCALE GENOMIC DNA]</scope>
    <source>
        <strain evidence="2 3">SX5</strain>
    </source>
</reference>
<evidence type="ECO:0000256" key="1">
    <source>
        <dbReference type="SAM" id="MobiDB-lite"/>
    </source>
</evidence>
<dbReference type="Proteomes" id="UP001431217">
    <property type="component" value="Unassembled WGS sequence"/>
</dbReference>
<accession>A0ABT0MEX0</accession>
<evidence type="ECO:0008006" key="4">
    <source>
        <dbReference type="Google" id="ProtNLM"/>
    </source>
</evidence>
<organism evidence="2 3">
    <name type="scientific">Luteimonas galliterrae</name>
    <dbReference type="NCBI Taxonomy" id="2940486"/>
    <lineage>
        <taxon>Bacteria</taxon>
        <taxon>Pseudomonadati</taxon>
        <taxon>Pseudomonadota</taxon>
        <taxon>Gammaproteobacteria</taxon>
        <taxon>Lysobacterales</taxon>
        <taxon>Lysobacteraceae</taxon>
        <taxon>Luteimonas</taxon>
    </lineage>
</organism>
<proteinExistence type="predicted"/>